<organism evidence="2 3">
    <name type="scientific">Pararhodobacter oceanensis</name>
    <dbReference type="NCBI Taxonomy" id="2172121"/>
    <lineage>
        <taxon>Bacteria</taxon>
        <taxon>Pseudomonadati</taxon>
        <taxon>Pseudomonadota</taxon>
        <taxon>Alphaproteobacteria</taxon>
        <taxon>Rhodobacterales</taxon>
        <taxon>Paracoccaceae</taxon>
        <taxon>Pararhodobacter</taxon>
    </lineage>
</organism>
<gene>
    <name evidence="2" type="ORF">DDE20_04585</name>
</gene>
<dbReference type="RefSeq" id="WP_116557303.1">
    <property type="nucleotide sequence ID" value="NZ_QDKM01000002.1"/>
</dbReference>
<dbReference type="EMBL" id="QDKM01000002">
    <property type="protein sequence ID" value="PVH29420.1"/>
    <property type="molecule type" value="Genomic_DNA"/>
</dbReference>
<evidence type="ECO:0000256" key="1">
    <source>
        <dbReference type="SAM" id="SignalP"/>
    </source>
</evidence>
<evidence type="ECO:0000313" key="3">
    <source>
        <dbReference type="Proteomes" id="UP000245911"/>
    </source>
</evidence>
<proteinExistence type="predicted"/>
<evidence type="ECO:0000313" key="2">
    <source>
        <dbReference type="EMBL" id="PVH29420.1"/>
    </source>
</evidence>
<sequence length="186" mass="19861">MAKPHSTAAALGFFALTALSFPASLVAPAMAQDLAAYQAADAAAVEAWQAMPLSVRNAGFVAEDAGGYGLNVARESSEFQLGEPILVYAEPMGYAWDEGAEGGYTFGLSIDLVLYDGEGAELARQDEFQRASLTSNQRNREFFITLTLNLDNAPAGDYRLEYVVNDLFAEQSATVSLPFTLVEAGE</sequence>
<dbReference type="Proteomes" id="UP000245911">
    <property type="component" value="Unassembled WGS sequence"/>
</dbReference>
<feature type="chain" id="PRO_5015495484" evidence="1">
    <location>
        <begin position="32"/>
        <end position="186"/>
    </location>
</feature>
<dbReference type="AlphaFoldDB" id="A0A2T8HVF1"/>
<protein>
    <submittedName>
        <fullName evidence="2">Uncharacterized protein</fullName>
    </submittedName>
</protein>
<keyword evidence="1" id="KW-0732">Signal</keyword>
<comment type="caution">
    <text evidence="2">The sequence shown here is derived from an EMBL/GenBank/DDBJ whole genome shotgun (WGS) entry which is preliminary data.</text>
</comment>
<accession>A0A2T8HVF1</accession>
<reference evidence="2 3" key="1">
    <citation type="submission" date="2018-04" db="EMBL/GenBank/DDBJ databases">
        <title>Pararhodobacter oceanense sp. nov., isolated from marine intertidal sediment.</title>
        <authorList>
            <person name="Wang X.-L."/>
            <person name="Du Z.-J."/>
        </authorList>
    </citation>
    <scope>NUCLEOTIDE SEQUENCE [LARGE SCALE GENOMIC DNA]</scope>
    <source>
        <strain evidence="2 3">AM505</strain>
    </source>
</reference>
<name>A0A2T8HVF1_9RHOB</name>
<feature type="signal peptide" evidence="1">
    <location>
        <begin position="1"/>
        <end position="31"/>
    </location>
</feature>
<dbReference type="OrthoDB" id="8444059at2"/>
<keyword evidence="3" id="KW-1185">Reference proteome</keyword>